<evidence type="ECO:0008006" key="3">
    <source>
        <dbReference type="Google" id="ProtNLM"/>
    </source>
</evidence>
<name>A0ABS9UBP0_9BACL</name>
<dbReference type="RefSeq" id="WP_241368821.1">
    <property type="nucleotide sequence ID" value="NZ_JAKZFC010000002.1"/>
</dbReference>
<dbReference type="EMBL" id="JAKZFC010000002">
    <property type="protein sequence ID" value="MCH7321767.1"/>
    <property type="molecule type" value="Genomic_DNA"/>
</dbReference>
<organism evidence="1 2">
    <name type="scientific">Solibacillus palustris</name>
    <dbReference type="NCBI Taxonomy" id="2908203"/>
    <lineage>
        <taxon>Bacteria</taxon>
        <taxon>Bacillati</taxon>
        <taxon>Bacillota</taxon>
        <taxon>Bacilli</taxon>
        <taxon>Bacillales</taxon>
        <taxon>Caryophanaceae</taxon>
        <taxon>Solibacillus</taxon>
    </lineage>
</organism>
<evidence type="ECO:0000313" key="2">
    <source>
        <dbReference type="Proteomes" id="UP001316087"/>
    </source>
</evidence>
<protein>
    <recommendedName>
        <fullName evidence="3">DUF4393 domain-containing protein</fullName>
    </recommendedName>
</protein>
<evidence type="ECO:0000313" key="1">
    <source>
        <dbReference type="EMBL" id="MCH7321767.1"/>
    </source>
</evidence>
<keyword evidence="2" id="KW-1185">Reference proteome</keyword>
<comment type="caution">
    <text evidence="1">The sequence shown here is derived from an EMBL/GenBank/DDBJ whole genome shotgun (WGS) entry which is preliminary data.</text>
</comment>
<accession>A0ABS9UBP0</accession>
<gene>
    <name evidence="1" type="ORF">LZ480_07655</name>
</gene>
<proteinExistence type="predicted"/>
<reference evidence="1 2" key="1">
    <citation type="submission" date="2022-03" db="EMBL/GenBank/DDBJ databases">
        <authorList>
            <person name="Jo J.-H."/>
            <person name="Im W.-T."/>
        </authorList>
    </citation>
    <scope>NUCLEOTIDE SEQUENCE [LARGE SCALE GENOMIC DNA]</scope>
    <source>
        <strain evidence="1 2">MA9</strain>
    </source>
</reference>
<sequence>MSNISKSDINDMKSQLVEISGVSSEILDNEIIKTLVDTSKIVSVANSILNVLAEKKLTIFLKSLSGDNLSERQQQKLREYMKKEKRRDFVLELYRKVIESQTNKAPIVLGVIANEIVFSDKDASHEDLICINALMQFYDFDFENLTLLHTYVSRGDRKYFTLYNQKLKDFLSTKKADVTSITLTLEKCVNLQLIKKEYESDISVDIDVDGESADVSNQEVDAFYSFNSVGEKLVTYIKKAKIVE</sequence>
<dbReference type="Proteomes" id="UP001316087">
    <property type="component" value="Unassembled WGS sequence"/>
</dbReference>